<dbReference type="RefSeq" id="WP_018713216.1">
    <property type="nucleotide sequence ID" value="NZ_CP053832.1"/>
</dbReference>
<feature type="transmembrane region" description="Helical" evidence="2">
    <location>
        <begin position="85"/>
        <end position="104"/>
    </location>
</feature>
<keyword evidence="2" id="KW-0472">Membrane</keyword>
<dbReference type="GeneID" id="77176746"/>
<evidence type="ECO:0000256" key="1">
    <source>
        <dbReference type="SAM" id="MobiDB-lite"/>
    </source>
</evidence>
<feature type="compositionally biased region" description="Basic and acidic residues" evidence="1">
    <location>
        <begin position="1"/>
        <end position="14"/>
    </location>
</feature>
<keyword evidence="2" id="KW-0812">Transmembrane</keyword>
<sequence>MSDDKREKLREYLRNNRPKNRINLGNNSDNKEKSNKNLEDDLNSDNLNLNNNSDLDNSQISDNKTNLNKRDYDKEPLIIQSYEEFFVLIMFMASLILSLIISCFCKDLYKGSVIDFDGYIAALFLLVGYIFVVTICQKQYFSNHKIKFCNKYIEFYDYGKLKKQSKIVASELILPFSTNYSKNSNFDIADIIIYSSLVVLIIISKGFVFFIVISFYFSNLFIKFFIYLFINKRVNGFKIFPFIQIYKPTFLLSYNNSFAKRYYIIYLYNYEIYKEVKQYFLQKNIDIDNLPKSYNIF</sequence>
<evidence type="ECO:0000313" key="4">
    <source>
        <dbReference type="EMBL" id="QKF84605.1"/>
    </source>
</evidence>
<organism evidence="4 5">
    <name type="scientific">Campylobacter ureolyticus</name>
    <dbReference type="NCBI Taxonomy" id="827"/>
    <lineage>
        <taxon>Bacteria</taxon>
        <taxon>Pseudomonadati</taxon>
        <taxon>Campylobacterota</taxon>
        <taxon>Epsilonproteobacteria</taxon>
        <taxon>Campylobacterales</taxon>
        <taxon>Campylobacteraceae</taxon>
        <taxon>Campylobacter</taxon>
    </lineage>
</organism>
<feature type="compositionally biased region" description="Basic and acidic residues" evidence="1">
    <location>
        <begin position="29"/>
        <end position="39"/>
    </location>
</feature>
<evidence type="ECO:0000313" key="5">
    <source>
        <dbReference type="Proteomes" id="UP000509722"/>
    </source>
</evidence>
<dbReference type="AlphaFoldDB" id="A0A381E682"/>
<feature type="transmembrane region" description="Helical" evidence="2">
    <location>
        <begin position="186"/>
        <end position="203"/>
    </location>
</feature>
<feature type="transmembrane region" description="Helical" evidence="2">
    <location>
        <begin position="209"/>
        <end position="230"/>
    </location>
</feature>
<reference evidence="4 5" key="1">
    <citation type="submission" date="2020-05" db="EMBL/GenBank/DDBJ databases">
        <title>Complete genome sequencing of Campylobacter and Arcobacter type strains.</title>
        <authorList>
            <person name="Miller W.G."/>
            <person name="Yee E."/>
        </authorList>
    </citation>
    <scope>NUCLEOTIDE SEQUENCE [LARGE SCALE GENOMIC DNA]</scope>
    <source>
        <strain evidence="4 5">LMG 6451</strain>
    </source>
</reference>
<feature type="region of interest" description="Disordered" evidence="1">
    <location>
        <begin position="1"/>
        <end position="43"/>
    </location>
</feature>
<accession>A0A381E682</accession>
<evidence type="ECO:0000256" key="2">
    <source>
        <dbReference type="SAM" id="Phobius"/>
    </source>
</evidence>
<name>A0A381E682_9BACT</name>
<dbReference type="EMBL" id="CP053832">
    <property type="protein sequence ID" value="QKF84522.1"/>
    <property type="molecule type" value="Genomic_DNA"/>
</dbReference>
<evidence type="ECO:0000313" key="3">
    <source>
        <dbReference type="EMBL" id="QKF84522.1"/>
    </source>
</evidence>
<dbReference type="Proteomes" id="UP000509722">
    <property type="component" value="Chromosome"/>
</dbReference>
<gene>
    <name evidence="3" type="ORF">CURT_1041</name>
    <name evidence="4" type="ORF">CURT_1131</name>
</gene>
<feature type="transmembrane region" description="Helical" evidence="2">
    <location>
        <begin position="116"/>
        <end position="136"/>
    </location>
</feature>
<proteinExistence type="predicted"/>
<dbReference type="EMBL" id="CP053832">
    <property type="protein sequence ID" value="QKF84605.1"/>
    <property type="molecule type" value="Genomic_DNA"/>
</dbReference>
<protein>
    <submittedName>
        <fullName evidence="4">Membrane protein</fullName>
    </submittedName>
</protein>
<keyword evidence="2" id="KW-1133">Transmembrane helix</keyword>